<evidence type="ECO:0000313" key="3">
    <source>
        <dbReference type="EMBL" id="GLL12558.1"/>
    </source>
</evidence>
<feature type="region of interest" description="Disordered" evidence="1">
    <location>
        <begin position="63"/>
        <end position="110"/>
    </location>
</feature>
<accession>A0A9W6L3U8</accession>
<dbReference type="EMBL" id="BSFQ01000015">
    <property type="protein sequence ID" value="GLL12558.1"/>
    <property type="molecule type" value="Genomic_DNA"/>
</dbReference>
<dbReference type="PROSITE" id="PS50076">
    <property type="entry name" value="DNAJ_2"/>
    <property type="match status" value="1"/>
</dbReference>
<proteinExistence type="predicted"/>
<organism evidence="3 4">
    <name type="scientific">Pseudonocardia halophobica</name>
    <dbReference type="NCBI Taxonomy" id="29401"/>
    <lineage>
        <taxon>Bacteria</taxon>
        <taxon>Bacillati</taxon>
        <taxon>Actinomycetota</taxon>
        <taxon>Actinomycetes</taxon>
        <taxon>Pseudonocardiales</taxon>
        <taxon>Pseudonocardiaceae</taxon>
        <taxon>Pseudonocardia</taxon>
    </lineage>
</organism>
<reference evidence="3" key="2">
    <citation type="submission" date="2023-01" db="EMBL/GenBank/DDBJ databases">
        <authorList>
            <person name="Sun Q."/>
            <person name="Evtushenko L."/>
        </authorList>
    </citation>
    <scope>NUCLEOTIDE SEQUENCE</scope>
    <source>
        <strain evidence="3">VKM Ac-1069</strain>
    </source>
</reference>
<sequence>MNIGQPPDPYTVLGLDPDATAAEITAAYRRAVRDCHPDAPHPDRDRLAAVLAAYRRLRAQLADRASAEHQRRSETRSADGCSIPVRVRLRTPAPTPDLRVGPVRHHPDPR</sequence>
<dbReference type="InterPro" id="IPR036869">
    <property type="entry name" value="J_dom_sf"/>
</dbReference>
<dbReference type="SMART" id="SM00271">
    <property type="entry name" value="DnaJ"/>
    <property type="match status" value="1"/>
</dbReference>
<dbReference type="InterPro" id="IPR001623">
    <property type="entry name" value="DnaJ_domain"/>
</dbReference>
<evidence type="ECO:0000313" key="4">
    <source>
        <dbReference type="Proteomes" id="UP001143463"/>
    </source>
</evidence>
<evidence type="ECO:0000256" key="1">
    <source>
        <dbReference type="SAM" id="MobiDB-lite"/>
    </source>
</evidence>
<dbReference type="AlphaFoldDB" id="A0A9W6L3U8"/>
<name>A0A9W6L3U8_9PSEU</name>
<dbReference type="Gene3D" id="1.10.287.110">
    <property type="entry name" value="DnaJ domain"/>
    <property type="match status" value="1"/>
</dbReference>
<reference evidence="3" key="1">
    <citation type="journal article" date="2014" name="Int. J. Syst. Evol. Microbiol.">
        <title>Complete genome sequence of Corynebacterium casei LMG S-19264T (=DSM 44701T), isolated from a smear-ripened cheese.</title>
        <authorList>
            <consortium name="US DOE Joint Genome Institute (JGI-PGF)"/>
            <person name="Walter F."/>
            <person name="Albersmeier A."/>
            <person name="Kalinowski J."/>
            <person name="Ruckert C."/>
        </authorList>
    </citation>
    <scope>NUCLEOTIDE SEQUENCE</scope>
    <source>
        <strain evidence="3">VKM Ac-1069</strain>
    </source>
</reference>
<dbReference type="Proteomes" id="UP001143463">
    <property type="component" value="Unassembled WGS sequence"/>
</dbReference>
<dbReference type="SUPFAM" id="SSF46565">
    <property type="entry name" value="Chaperone J-domain"/>
    <property type="match status" value="1"/>
</dbReference>
<dbReference type="CDD" id="cd06257">
    <property type="entry name" value="DnaJ"/>
    <property type="match status" value="1"/>
</dbReference>
<feature type="compositionally biased region" description="Basic and acidic residues" evidence="1">
    <location>
        <begin position="65"/>
        <end position="77"/>
    </location>
</feature>
<dbReference type="Pfam" id="PF00226">
    <property type="entry name" value="DnaJ"/>
    <property type="match status" value="1"/>
</dbReference>
<gene>
    <name evidence="3" type="ORF">GCM10017577_36990</name>
</gene>
<evidence type="ECO:0000259" key="2">
    <source>
        <dbReference type="PROSITE" id="PS50076"/>
    </source>
</evidence>
<dbReference type="RefSeq" id="WP_037047654.1">
    <property type="nucleotide sequence ID" value="NZ_BAAAUZ010000073.1"/>
</dbReference>
<keyword evidence="4" id="KW-1185">Reference proteome</keyword>
<feature type="domain" description="J" evidence="2">
    <location>
        <begin position="8"/>
        <end position="71"/>
    </location>
</feature>
<protein>
    <recommendedName>
        <fullName evidence="2">J domain-containing protein</fullName>
    </recommendedName>
</protein>
<comment type="caution">
    <text evidence="3">The sequence shown here is derived from an EMBL/GenBank/DDBJ whole genome shotgun (WGS) entry which is preliminary data.</text>
</comment>